<sequence length="158" mass="15653">MGSLTRSFALGLATGGRSSVSLTVPLAVAARGRTGAGAVLLRSVGRLAAIGELVADKLPVTPSRLGRPMLDARVLAGALGAAGLAVAERRPLRAVVVAAPVGAIGAFLGAHAGAAWRAWAADGGPSWLRPDARAALVEDSLVVGSAAVLVRSAHTKVA</sequence>
<proteinExistence type="predicted"/>
<accession>A0ABT7S6R5</accession>
<dbReference type="EMBL" id="JAUCGR010000002">
    <property type="protein sequence ID" value="MDM7831313.1"/>
    <property type="molecule type" value="Genomic_DNA"/>
</dbReference>
<evidence type="ECO:0000313" key="1">
    <source>
        <dbReference type="EMBL" id="MDM7831313.1"/>
    </source>
</evidence>
<keyword evidence="2" id="KW-1185">Reference proteome</keyword>
<reference evidence="1 2" key="1">
    <citation type="submission" date="2023-06" db="EMBL/GenBank/DDBJ databases">
        <title>Cellulomonas sp. MW9 Whole genome sequence.</title>
        <authorList>
            <person name="Park S."/>
        </authorList>
    </citation>
    <scope>NUCLEOTIDE SEQUENCE [LARGE SCALE GENOMIC DNA]</scope>
    <source>
        <strain evidence="1 2">MW9</strain>
    </source>
</reference>
<protein>
    <recommendedName>
        <fullName evidence="3">DUF4126 domain-containing protein</fullName>
    </recommendedName>
</protein>
<organism evidence="1 2">
    <name type="scientific">Cellulomonas edaphi</name>
    <dbReference type="NCBI Taxonomy" id="3053468"/>
    <lineage>
        <taxon>Bacteria</taxon>
        <taxon>Bacillati</taxon>
        <taxon>Actinomycetota</taxon>
        <taxon>Actinomycetes</taxon>
        <taxon>Micrococcales</taxon>
        <taxon>Cellulomonadaceae</taxon>
        <taxon>Cellulomonas</taxon>
    </lineage>
</organism>
<evidence type="ECO:0008006" key="3">
    <source>
        <dbReference type="Google" id="ProtNLM"/>
    </source>
</evidence>
<comment type="caution">
    <text evidence="1">The sequence shown here is derived from an EMBL/GenBank/DDBJ whole genome shotgun (WGS) entry which is preliminary data.</text>
</comment>
<evidence type="ECO:0000313" key="2">
    <source>
        <dbReference type="Proteomes" id="UP001321453"/>
    </source>
</evidence>
<gene>
    <name evidence="1" type="ORF">QRT05_08215</name>
</gene>
<dbReference type="Proteomes" id="UP001321453">
    <property type="component" value="Unassembled WGS sequence"/>
</dbReference>
<dbReference type="RefSeq" id="WP_289446607.1">
    <property type="nucleotide sequence ID" value="NZ_JAUCGR010000002.1"/>
</dbReference>
<name>A0ABT7S6R5_9CELL</name>